<accession>A0A2C9V666</accession>
<reference evidence="1" key="1">
    <citation type="submission" date="2016-02" db="EMBL/GenBank/DDBJ databases">
        <title>WGS assembly of Manihot esculenta.</title>
        <authorList>
            <person name="Bredeson J.V."/>
            <person name="Prochnik S.E."/>
            <person name="Lyons J.B."/>
            <person name="Schmutz J."/>
            <person name="Grimwood J."/>
            <person name="Vrebalov J."/>
            <person name="Bart R.S."/>
            <person name="Amuge T."/>
            <person name="Ferguson M.E."/>
            <person name="Green R."/>
            <person name="Putnam N."/>
            <person name="Stites J."/>
            <person name="Rounsley S."/>
            <person name="Rokhsar D.S."/>
        </authorList>
    </citation>
    <scope>NUCLEOTIDE SEQUENCE [LARGE SCALE GENOMIC DNA]</scope>
    <source>
        <tissue evidence="1">Leaf</tissue>
    </source>
</reference>
<evidence type="ECO:0000313" key="1">
    <source>
        <dbReference type="EMBL" id="OAY39513.1"/>
    </source>
</evidence>
<name>A0A2C9V666_MANES</name>
<dbReference type="EMBL" id="CM004396">
    <property type="protein sequence ID" value="OAY39513.1"/>
    <property type="molecule type" value="Genomic_DNA"/>
</dbReference>
<sequence length="34" mass="3766">MSCSDNSPLSIALPIFFALIPHLLEDCIPLLHLM</sequence>
<organism evidence="1">
    <name type="scientific">Manihot esculenta</name>
    <name type="common">Cassava</name>
    <name type="synonym">Jatropha manihot</name>
    <dbReference type="NCBI Taxonomy" id="3983"/>
    <lineage>
        <taxon>Eukaryota</taxon>
        <taxon>Viridiplantae</taxon>
        <taxon>Streptophyta</taxon>
        <taxon>Embryophyta</taxon>
        <taxon>Tracheophyta</taxon>
        <taxon>Spermatophyta</taxon>
        <taxon>Magnoliopsida</taxon>
        <taxon>eudicotyledons</taxon>
        <taxon>Gunneridae</taxon>
        <taxon>Pentapetalae</taxon>
        <taxon>rosids</taxon>
        <taxon>fabids</taxon>
        <taxon>Malpighiales</taxon>
        <taxon>Euphorbiaceae</taxon>
        <taxon>Crotonoideae</taxon>
        <taxon>Manihoteae</taxon>
        <taxon>Manihot</taxon>
    </lineage>
</organism>
<protein>
    <submittedName>
        <fullName evidence="1">Uncharacterized protein</fullName>
    </submittedName>
</protein>
<gene>
    <name evidence="1" type="ORF">MANES_10G100700</name>
</gene>
<proteinExistence type="predicted"/>
<dbReference type="AlphaFoldDB" id="A0A2C9V666"/>